<proteinExistence type="predicted"/>
<gene>
    <name evidence="2" type="ORF">LITE_LOCUS9738</name>
</gene>
<accession>A0AAV0IK62</accession>
<feature type="region of interest" description="Disordered" evidence="1">
    <location>
        <begin position="1"/>
        <end position="39"/>
    </location>
</feature>
<evidence type="ECO:0000256" key="1">
    <source>
        <dbReference type="SAM" id="MobiDB-lite"/>
    </source>
</evidence>
<comment type="caution">
    <text evidence="2">The sequence shown here is derived from an EMBL/GenBank/DDBJ whole genome shotgun (WGS) entry which is preliminary data.</text>
</comment>
<evidence type="ECO:0000313" key="2">
    <source>
        <dbReference type="EMBL" id="CAI0397967.1"/>
    </source>
</evidence>
<dbReference type="AlphaFoldDB" id="A0AAV0IK62"/>
<keyword evidence="3" id="KW-1185">Reference proteome</keyword>
<dbReference type="Proteomes" id="UP001154282">
    <property type="component" value="Unassembled WGS sequence"/>
</dbReference>
<name>A0AAV0IK62_9ROSI</name>
<feature type="compositionally biased region" description="Polar residues" evidence="1">
    <location>
        <begin position="1"/>
        <end position="10"/>
    </location>
</feature>
<dbReference type="EMBL" id="CAMGYJ010000004">
    <property type="protein sequence ID" value="CAI0397967.1"/>
    <property type="molecule type" value="Genomic_DNA"/>
</dbReference>
<protein>
    <submittedName>
        <fullName evidence="2">Uncharacterized protein</fullName>
    </submittedName>
</protein>
<reference evidence="2" key="1">
    <citation type="submission" date="2022-08" db="EMBL/GenBank/DDBJ databases">
        <authorList>
            <person name="Gutierrez-Valencia J."/>
        </authorList>
    </citation>
    <scope>NUCLEOTIDE SEQUENCE</scope>
</reference>
<sequence>MRSILQCQSSDGRRRGFSHAKQRDSEEGFQESYKGLGCH</sequence>
<organism evidence="2 3">
    <name type="scientific">Linum tenue</name>
    <dbReference type="NCBI Taxonomy" id="586396"/>
    <lineage>
        <taxon>Eukaryota</taxon>
        <taxon>Viridiplantae</taxon>
        <taxon>Streptophyta</taxon>
        <taxon>Embryophyta</taxon>
        <taxon>Tracheophyta</taxon>
        <taxon>Spermatophyta</taxon>
        <taxon>Magnoliopsida</taxon>
        <taxon>eudicotyledons</taxon>
        <taxon>Gunneridae</taxon>
        <taxon>Pentapetalae</taxon>
        <taxon>rosids</taxon>
        <taxon>fabids</taxon>
        <taxon>Malpighiales</taxon>
        <taxon>Linaceae</taxon>
        <taxon>Linum</taxon>
    </lineage>
</organism>
<evidence type="ECO:0000313" key="3">
    <source>
        <dbReference type="Proteomes" id="UP001154282"/>
    </source>
</evidence>